<dbReference type="InterPro" id="IPR004360">
    <property type="entry name" value="Glyas_Fos-R_dOase_dom"/>
</dbReference>
<dbReference type="PANTHER" id="PTHR46036">
    <property type="entry name" value="LACTOYLGLUTATHIONE LYASE"/>
    <property type="match status" value="1"/>
</dbReference>
<keyword evidence="9" id="KW-1185">Reference proteome</keyword>
<evidence type="ECO:0000256" key="1">
    <source>
        <dbReference type="ARBA" id="ARBA00022723"/>
    </source>
</evidence>
<evidence type="ECO:0000259" key="6">
    <source>
        <dbReference type="PROSITE" id="PS51819"/>
    </source>
</evidence>
<dbReference type="KEGG" id="rrd:RradSPS_1999"/>
<dbReference type="GO" id="GO:0046872">
    <property type="term" value="F:metal ion binding"/>
    <property type="evidence" value="ECO:0007669"/>
    <property type="project" value="UniProtKB-KW"/>
</dbReference>
<dbReference type="EMBL" id="JAWXXX010000001">
    <property type="protein sequence ID" value="MDX5894687.1"/>
    <property type="molecule type" value="Genomic_DNA"/>
</dbReference>
<reference evidence="7 9" key="1">
    <citation type="submission" date="2014-03" db="EMBL/GenBank/DDBJ databases">
        <title>Complete genome sequence of the Radio-Resistant Rubrobacter radiotolerans RSPS-4.</title>
        <authorList>
            <person name="Egas C.C."/>
            <person name="Barroso C.C."/>
            <person name="Froufe H.J.C."/>
            <person name="Pacheco J.J."/>
            <person name="Albuquerque L.L."/>
            <person name="da Costa M.M.S."/>
        </authorList>
    </citation>
    <scope>NUCLEOTIDE SEQUENCE [LARGE SCALE GENOMIC DNA]</scope>
    <source>
        <strain evidence="7 9">RSPS-4</strain>
    </source>
</reference>
<dbReference type="Pfam" id="PF00903">
    <property type="entry name" value="Glyoxalase"/>
    <property type="match status" value="1"/>
</dbReference>
<evidence type="ECO:0000256" key="2">
    <source>
        <dbReference type="ARBA" id="ARBA00030291"/>
    </source>
</evidence>
<dbReference type="GO" id="GO:0005737">
    <property type="term" value="C:cytoplasm"/>
    <property type="evidence" value="ECO:0007669"/>
    <property type="project" value="TreeGrafter"/>
</dbReference>
<dbReference type="InterPro" id="IPR018146">
    <property type="entry name" value="Glyoxalase_1_CS"/>
</dbReference>
<dbReference type="eggNOG" id="COG0346">
    <property type="taxonomic scope" value="Bacteria"/>
</dbReference>
<evidence type="ECO:0000313" key="9">
    <source>
        <dbReference type="Proteomes" id="UP000025229"/>
    </source>
</evidence>
<dbReference type="PROSITE" id="PS00934">
    <property type="entry name" value="GLYOXALASE_I_1"/>
    <property type="match status" value="1"/>
</dbReference>
<protein>
    <recommendedName>
        <fullName evidence="3">Aldoketomutase</fullName>
    </recommendedName>
    <alternativeName>
        <fullName evidence="2">Ketone-aldehyde mutase</fullName>
    </alternativeName>
    <alternativeName>
        <fullName evidence="4">Methylglyoxalase</fullName>
    </alternativeName>
    <alternativeName>
        <fullName evidence="5">S-D-lactoylglutathione methylglyoxal lyase</fullName>
    </alternativeName>
</protein>
<sequence length="127" mass="14321">MQYVHTCYRVLDLDRSLEFYVDKLGLELARKSPIGSSATNAFLAVPGDPEPRLELTLNHDREEPYPLGEGYSHVAFAVEDLDALAEKLESAGGVDFESKPHAMSSGTRLFFVKDPDGYRIEFIERKR</sequence>
<accession>A0A023X485</accession>
<dbReference type="PANTHER" id="PTHR46036:SF5">
    <property type="entry name" value="LACTOYLGLUTATHIONE LYASE"/>
    <property type="match status" value="1"/>
</dbReference>
<proteinExistence type="predicted"/>
<dbReference type="Gene3D" id="3.10.180.10">
    <property type="entry name" value="2,3-Dihydroxybiphenyl 1,2-Dioxygenase, domain 1"/>
    <property type="match status" value="1"/>
</dbReference>
<gene>
    <name evidence="7" type="ORF">RradSPS_1999</name>
    <name evidence="8" type="ORF">SIL72_11710</name>
</gene>
<evidence type="ECO:0000313" key="7">
    <source>
        <dbReference type="EMBL" id="AHY47282.1"/>
    </source>
</evidence>
<dbReference type="InterPro" id="IPR029068">
    <property type="entry name" value="Glyas_Bleomycin-R_OHBP_Dase"/>
</dbReference>
<feature type="domain" description="VOC" evidence="6">
    <location>
        <begin position="2"/>
        <end position="125"/>
    </location>
</feature>
<evidence type="ECO:0000313" key="8">
    <source>
        <dbReference type="EMBL" id="MDX5894687.1"/>
    </source>
</evidence>
<dbReference type="Proteomes" id="UP001281130">
    <property type="component" value="Unassembled WGS sequence"/>
</dbReference>
<dbReference type="STRING" id="42256.RradSPS_1999"/>
<dbReference type="GO" id="GO:0019243">
    <property type="term" value="P:methylglyoxal catabolic process to D-lactate via S-lactoyl-glutathione"/>
    <property type="evidence" value="ECO:0007669"/>
    <property type="project" value="TreeGrafter"/>
</dbReference>
<dbReference type="AlphaFoldDB" id="A0A023X485"/>
<organism evidence="7 9">
    <name type="scientific">Rubrobacter radiotolerans</name>
    <name type="common">Arthrobacter radiotolerans</name>
    <dbReference type="NCBI Taxonomy" id="42256"/>
    <lineage>
        <taxon>Bacteria</taxon>
        <taxon>Bacillati</taxon>
        <taxon>Actinomycetota</taxon>
        <taxon>Rubrobacteria</taxon>
        <taxon>Rubrobacterales</taxon>
        <taxon>Rubrobacteraceae</taxon>
        <taxon>Rubrobacter</taxon>
    </lineage>
</organism>
<dbReference type="SUPFAM" id="SSF54593">
    <property type="entry name" value="Glyoxalase/Bleomycin resistance protein/Dihydroxybiphenyl dioxygenase"/>
    <property type="match status" value="1"/>
</dbReference>
<dbReference type="GO" id="GO:0004462">
    <property type="term" value="F:lactoylglutathione lyase activity"/>
    <property type="evidence" value="ECO:0007669"/>
    <property type="project" value="InterPro"/>
</dbReference>
<evidence type="ECO:0000256" key="3">
    <source>
        <dbReference type="ARBA" id="ARBA00030892"/>
    </source>
</evidence>
<evidence type="ECO:0000256" key="5">
    <source>
        <dbReference type="ARBA" id="ARBA00033298"/>
    </source>
</evidence>
<reference evidence="8" key="2">
    <citation type="submission" date="2023-11" db="EMBL/GenBank/DDBJ databases">
        <title>MicrobeMod: A computational toolkit for identifying prokaryotic methylation and restriction-modification with nanopore sequencing.</title>
        <authorList>
            <person name="Crits-Christoph A."/>
            <person name="Kang S.C."/>
            <person name="Lee H."/>
            <person name="Ostrov N."/>
        </authorList>
    </citation>
    <scope>NUCLEOTIDE SEQUENCE</scope>
    <source>
        <strain evidence="8">ATCC 51242</strain>
    </source>
</reference>
<dbReference type="HOGENOM" id="CLU_046006_8_4_11"/>
<dbReference type="RefSeq" id="WP_038682428.1">
    <property type="nucleotide sequence ID" value="NZ_CP007514.1"/>
</dbReference>
<dbReference type="OrthoDB" id="115162at2"/>
<dbReference type="PROSITE" id="PS51819">
    <property type="entry name" value="VOC"/>
    <property type="match status" value="1"/>
</dbReference>
<name>A0A023X485_RUBRA</name>
<dbReference type="InterPro" id="IPR037523">
    <property type="entry name" value="VOC_core"/>
</dbReference>
<keyword evidence="1" id="KW-0479">Metal-binding</keyword>
<evidence type="ECO:0000256" key="4">
    <source>
        <dbReference type="ARBA" id="ARBA00032460"/>
    </source>
</evidence>
<dbReference type="EMBL" id="CP007514">
    <property type="protein sequence ID" value="AHY47282.1"/>
    <property type="molecule type" value="Genomic_DNA"/>
</dbReference>
<dbReference type="Proteomes" id="UP000025229">
    <property type="component" value="Chromosome"/>
</dbReference>